<name>A0A381PCS6_9ZZZZ</name>
<dbReference type="EMBL" id="UINC01000941">
    <property type="protein sequence ID" value="SUZ64740.1"/>
    <property type="molecule type" value="Genomic_DNA"/>
</dbReference>
<accession>A0A381PCS6</accession>
<evidence type="ECO:0000256" key="1">
    <source>
        <dbReference type="SAM" id="Phobius"/>
    </source>
</evidence>
<keyword evidence="1" id="KW-0812">Transmembrane</keyword>
<evidence type="ECO:0000313" key="2">
    <source>
        <dbReference type="EMBL" id="SUZ64740.1"/>
    </source>
</evidence>
<organism evidence="2">
    <name type="scientific">marine metagenome</name>
    <dbReference type="NCBI Taxonomy" id="408172"/>
    <lineage>
        <taxon>unclassified sequences</taxon>
        <taxon>metagenomes</taxon>
        <taxon>ecological metagenomes</taxon>
    </lineage>
</organism>
<sequence length="65" mass="7691">MKSKYFIIFLKLSLIGVFAFLTWAALWEILYAEHVDGFIPYIGIITFILFLTLLFNFLRNNLTKK</sequence>
<protein>
    <submittedName>
        <fullName evidence="2">Uncharacterized protein</fullName>
    </submittedName>
</protein>
<keyword evidence="1" id="KW-1133">Transmembrane helix</keyword>
<gene>
    <name evidence="2" type="ORF">METZ01_LOCUS17594</name>
</gene>
<feature type="transmembrane region" description="Helical" evidence="1">
    <location>
        <begin position="38"/>
        <end position="58"/>
    </location>
</feature>
<reference evidence="2" key="1">
    <citation type="submission" date="2018-05" db="EMBL/GenBank/DDBJ databases">
        <authorList>
            <person name="Lanie J.A."/>
            <person name="Ng W.-L."/>
            <person name="Kazmierczak K.M."/>
            <person name="Andrzejewski T.M."/>
            <person name="Davidsen T.M."/>
            <person name="Wayne K.J."/>
            <person name="Tettelin H."/>
            <person name="Glass J.I."/>
            <person name="Rusch D."/>
            <person name="Podicherti R."/>
            <person name="Tsui H.-C.T."/>
            <person name="Winkler M.E."/>
        </authorList>
    </citation>
    <scope>NUCLEOTIDE SEQUENCE</scope>
</reference>
<proteinExistence type="predicted"/>
<feature type="transmembrane region" description="Helical" evidence="1">
    <location>
        <begin position="7"/>
        <end position="26"/>
    </location>
</feature>
<keyword evidence="1" id="KW-0472">Membrane</keyword>
<dbReference type="AlphaFoldDB" id="A0A381PCS6"/>